<dbReference type="Proteomes" id="UP001239111">
    <property type="component" value="Chromosome 1"/>
</dbReference>
<sequence>MCNRSQAPQPKGVPQTSREQRMERRPHLHLEYSAPESDVRELPLPNRMCPSPVIALTAPAPPVSRPFQFKVSASTAPVDPSPQRGVVDPSLKIAQLPHLLVHPPLELVGLVLRIERVVGLVELV</sequence>
<protein>
    <submittedName>
        <fullName evidence="1">Uncharacterized protein</fullName>
    </submittedName>
</protein>
<accession>A0ACC2PQZ7</accession>
<name>A0ACC2PQZ7_9HYME</name>
<evidence type="ECO:0000313" key="1">
    <source>
        <dbReference type="EMBL" id="KAJ8684210.1"/>
    </source>
</evidence>
<comment type="caution">
    <text evidence="1">The sequence shown here is derived from an EMBL/GenBank/DDBJ whole genome shotgun (WGS) entry which is preliminary data.</text>
</comment>
<organism evidence="1 2">
    <name type="scientific">Eretmocerus hayati</name>
    <dbReference type="NCBI Taxonomy" id="131215"/>
    <lineage>
        <taxon>Eukaryota</taxon>
        <taxon>Metazoa</taxon>
        <taxon>Ecdysozoa</taxon>
        <taxon>Arthropoda</taxon>
        <taxon>Hexapoda</taxon>
        <taxon>Insecta</taxon>
        <taxon>Pterygota</taxon>
        <taxon>Neoptera</taxon>
        <taxon>Endopterygota</taxon>
        <taxon>Hymenoptera</taxon>
        <taxon>Apocrita</taxon>
        <taxon>Proctotrupomorpha</taxon>
        <taxon>Chalcidoidea</taxon>
        <taxon>Aphelinidae</taxon>
        <taxon>Aphelininae</taxon>
        <taxon>Eretmocerus</taxon>
    </lineage>
</organism>
<evidence type="ECO:0000313" key="2">
    <source>
        <dbReference type="Proteomes" id="UP001239111"/>
    </source>
</evidence>
<gene>
    <name evidence="1" type="ORF">QAD02_020002</name>
</gene>
<dbReference type="EMBL" id="CM056741">
    <property type="protein sequence ID" value="KAJ8684210.1"/>
    <property type="molecule type" value="Genomic_DNA"/>
</dbReference>
<proteinExistence type="predicted"/>
<keyword evidence="2" id="KW-1185">Reference proteome</keyword>
<reference evidence="1" key="1">
    <citation type="submission" date="2023-04" db="EMBL/GenBank/DDBJ databases">
        <title>A chromosome-level genome assembly of the parasitoid wasp Eretmocerus hayati.</title>
        <authorList>
            <person name="Zhong Y."/>
            <person name="Liu S."/>
            <person name="Liu Y."/>
        </authorList>
    </citation>
    <scope>NUCLEOTIDE SEQUENCE</scope>
    <source>
        <strain evidence="1">ZJU_SS_LIU_2023</strain>
    </source>
</reference>